<keyword evidence="2" id="KW-1185">Reference proteome</keyword>
<gene>
    <name evidence="1" type="ORF">RQX22_09530</name>
</gene>
<dbReference type="Proteomes" id="UP001259572">
    <property type="component" value="Unassembled WGS sequence"/>
</dbReference>
<evidence type="ECO:0000313" key="1">
    <source>
        <dbReference type="EMBL" id="MDT9599189.1"/>
    </source>
</evidence>
<dbReference type="RefSeq" id="WP_315725889.1">
    <property type="nucleotide sequence ID" value="NZ_JAVUPU010000004.1"/>
</dbReference>
<protein>
    <submittedName>
        <fullName evidence="1">Uncharacterized protein</fullName>
    </submittedName>
</protein>
<reference evidence="1 2" key="1">
    <citation type="submission" date="2023-05" db="EMBL/GenBank/DDBJ databases">
        <authorList>
            <person name="Guo Y."/>
        </authorList>
    </citation>
    <scope>NUCLEOTIDE SEQUENCE [LARGE SCALE GENOMIC DNA]</scope>
    <source>
        <strain evidence="1 2">GR2756</strain>
    </source>
</reference>
<comment type="caution">
    <text evidence="1">The sequence shown here is derived from an EMBL/GenBank/DDBJ whole genome shotgun (WGS) entry which is preliminary data.</text>
</comment>
<proteinExistence type="predicted"/>
<sequence length="224" mass="25795">MTGSTRLNLCHSRYASLALHRIPLAAADTGSVPCYCSGMITESYYWKKPLLTGANFIRKYMDEENITDAQFARIEREIFIGFYTVRKLLEATGKVSPETRDLQVSLKRYPKRNGQPLVDWYNRSEFWELYDLEDGRSEQRDLLYVAHQMVHSFIFVLSGHDDGHGAFFTSDRDRKARLSFIATSEIARIFEIVGNDYPSGFNAWRDPDTGEMKWAVPLRKESAA</sequence>
<organism evidence="1 2">
    <name type="scientific">Sphingosinicella rhizophila</name>
    <dbReference type="NCBI Taxonomy" id="3050082"/>
    <lineage>
        <taxon>Bacteria</taxon>
        <taxon>Pseudomonadati</taxon>
        <taxon>Pseudomonadota</taxon>
        <taxon>Alphaproteobacteria</taxon>
        <taxon>Sphingomonadales</taxon>
        <taxon>Sphingosinicellaceae</taxon>
        <taxon>Sphingosinicella</taxon>
    </lineage>
</organism>
<name>A0ABU3Q716_9SPHN</name>
<dbReference type="EMBL" id="JAVUPU010000004">
    <property type="protein sequence ID" value="MDT9599189.1"/>
    <property type="molecule type" value="Genomic_DNA"/>
</dbReference>
<evidence type="ECO:0000313" key="2">
    <source>
        <dbReference type="Proteomes" id="UP001259572"/>
    </source>
</evidence>
<accession>A0ABU3Q716</accession>